<dbReference type="SUPFAM" id="SSF48371">
    <property type="entry name" value="ARM repeat"/>
    <property type="match status" value="2"/>
</dbReference>
<dbReference type="Proteomes" id="UP001145021">
    <property type="component" value="Unassembled WGS sequence"/>
</dbReference>
<evidence type="ECO:0000256" key="3">
    <source>
        <dbReference type="ARBA" id="ARBA00030932"/>
    </source>
</evidence>
<proteinExistence type="predicted"/>
<dbReference type="EMBL" id="JANBOH010000585">
    <property type="protein sequence ID" value="KAJ1641862.1"/>
    <property type="molecule type" value="Genomic_DNA"/>
</dbReference>
<reference evidence="7" key="1">
    <citation type="submission" date="2022-07" db="EMBL/GenBank/DDBJ databases">
        <title>Phylogenomic reconstructions and comparative analyses of Kickxellomycotina fungi.</title>
        <authorList>
            <person name="Reynolds N.K."/>
            <person name="Stajich J.E."/>
            <person name="Barry K."/>
            <person name="Grigoriev I.V."/>
            <person name="Crous P."/>
            <person name="Smith M.E."/>
        </authorList>
    </citation>
    <scope>NUCLEOTIDE SEQUENCE</scope>
    <source>
        <strain evidence="7">NBRC 105413</strain>
    </source>
</reference>
<dbReference type="InterPro" id="IPR011989">
    <property type="entry name" value="ARM-like"/>
</dbReference>
<feature type="compositionally biased region" description="Basic and acidic residues" evidence="6">
    <location>
        <begin position="734"/>
        <end position="754"/>
    </location>
</feature>
<dbReference type="GO" id="GO:0000447">
    <property type="term" value="P:endonucleolytic cleavage in ITS1 to separate SSU-rRNA from 5.8S rRNA and LSU-rRNA from tricistronic rRNA transcript (SSU-rRNA, 5.8S rRNA, LSU-rRNA)"/>
    <property type="evidence" value="ECO:0007669"/>
    <property type="project" value="TreeGrafter"/>
</dbReference>
<feature type="repeat" description="Pumilio" evidence="5">
    <location>
        <begin position="600"/>
        <end position="635"/>
    </location>
</feature>
<dbReference type="GO" id="GO:0003723">
    <property type="term" value="F:RNA binding"/>
    <property type="evidence" value="ECO:0007669"/>
    <property type="project" value="InterPro"/>
</dbReference>
<evidence type="ECO:0000256" key="5">
    <source>
        <dbReference type="PROSITE-ProRule" id="PRU00317"/>
    </source>
</evidence>
<feature type="region of interest" description="Disordered" evidence="6">
    <location>
        <begin position="705"/>
        <end position="825"/>
    </location>
</feature>
<dbReference type="InterPro" id="IPR016024">
    <property type="entry name" value="ARM-type_fold"/>
</dbReference>
<feature type="compositionally biased region" description="Basic and acidic residues" evidence="6">
    <location>
        <begin position="796"/>
        <end position="817"/>
    </location>
</feature>
<gene>
    <name evidence="7" type="primary">NOP9</name>
    <name evidence="7" type="ORF">LPJ64_006227</name>
</gene>
<evidence type="ECO:0000256" key="1">
    <source>
        <dbReference type="ARBA" id="ARBA00016427"/>
    </source>
</evidence>
<keyword evidence="8" id="KW-1185">Reference proteome</keyword>
<dbReference type="Pfam" id="PF22493">
    <property type="entry name" value="PUF_NOP9"/>
    <property type="match status" value="1"/>
</dbReference>
<feature type="region of interest" description="Disordered" evidence="6">
    <location>
        <begin position="1"/>
        <end position="58"/>
    </location>
</feature>
<dbReference type="GO" id="GO:0005730">
    <property type="term" value="C:nucleolus"/>
    <property type="evidence" value="ECO:0007669"/>
    <property type="project" value="TreeGrafter"/>
</dbReference>
<evidence type="ECO:0000313" key="8">
    <source>
        <dbReference type="Proteomes" id="UP001145021"/>
    </source>
</evidence>
<feature type="compositionally biased region" description="Basic residues" evidence="6">
    <location>
        <begin position="785"/>
        <end position="795"/>
    </location>
</feature>
<evidence type="ECO:0000256" key="6">
    <source>
        <dbReference type="SAM" id="MobiDB-lite"/>
    </source>
</evidence>
<evidence type="ECO:0000313" key="7">
    <source>
        <dbReference type="EMBL" id="KAJ1641862.1"/>
    </source>
</evidence>
<name>A0A9W8CG83_9FUNG</name>
<evidence type="ECO:0000256" key="2">
    <source>
        <dbReference type="ARBA" id="ARBA00022737"/>
    </source>
</evidence>
<dbReference type="AlphaFoldDB" id="A0A9W8CG83"/>
<protein>
    <recommendedName>
        <fullName evidence="1">Nucleolar protein 9</fullName>
    </recommendedName>
    <alternativeName>
        <fullName evidence="3 4">Pumilio domain-containing protein NOP9</fullName>
    </alternativeName>
</protein>
<organism evidence="7 8">
    <name type="scientific">Coemansia asiatica</name>
    <dbReference type="NCBI Taxonomy" id="1052880"/>
    <lineage>
        <taxon>Eukaryota</taxon>
        <taxon>Fungi</taxon>
        <taxon>Fungi incertae sedis</taxon>
        <taxon>Zoopagomycota</taxon>
        <taxon>Kickxellomycotina</taxon>
        <taxon>Kickxellomycetes</taxon>
        <taxon>Kickxellales</taxon>
        <taxon>Kickxellaceae</taxon>
        <taxon>Coemansia</taxon>
    </lineage>
</organism>
<dbReference type="GO" id="GO:0030686">
    <property type="term" value="C:90S preribosome"/>
    <property type="evidence" value="ECO:0007669"/>
    <property type="project" value="TreeGrafter"/>
</dbReference>
<feature type="compositionally biased region" description="Basic and acidic residues" evidence="6">
    <location>
        <begin position="708"/>
        <end position="718"/>
    </location>
</feature>
<evidence type="ECO:0000256" key="4">
    <source>
        <dbReference type="ARBA" id="ARBA00031929"/>
    </source>
</evidence>
<dbReference type="SMART" id="SM00025">
    <property type="entry name" value="Pumilio"/>
    <property type="match status" value="6"/>
</dbReference>
<comment type="caution">
    <text evidence="7">The sequence shown here is derived from an EMBL/GenBank/DDBJ whole genome shotgun (WGS) entry which is preliminary data.</text>
</comment>
<dbReference type="PANTHER" id="PTHR13102">
    <property type="entry name" value="NUCLEOLAR PROTEIN 9"/>
    <property type="match status" value="1"/>
</dbReference>
<accession>A0A9W8CG83</accession>
<dbReference type="GO" id="GO:0000472">
    <property type="term" value="P:endonucleolytic cleavage to generate mature 5'-end of SSU-rRNA from (SSU-rRNA, 5.8S rRNA, LSU-rRNA)"/>
    <property type="evidence" value="ECO:0007669"/>
    <property type="project" value="TreeGrafter"/>
</dbReference>
<sequence>MGTDVKRKTRRGKRGGESKRQQSNENNKVSKNVDVDVKEAQQGNAESKPAPAAGEGYIAPPMGTGDSLFFIDKNASTQEVEEDMEKISPASYGLVNPDLQKYLKGCEDMLDDSKFETAEDREIFVNNVYSEIKKFELQLTTDKECSRILEKIFFISSDYQIRRFLLLMREDLIRLAVHRFSSHTIQTLLLLSAVSLEREMRGETNGFETVVDGDEDEKNGHQSARTALPTFEELILETTETLTERWSYLMADEFASHILRVLMLVLSGRAIEDQNSHSNTVRSKRSTKFVEVKSGAQGHHPSLAKARETPDSFGSALKRLLKTSNRSMSDIVVRGFATNPVGSPVLQLMLELEAERGKSEVAGSLLDKCLMGLASDATSQNPRRDTALQMTIEDVVGSHFLQTVVKIAPSSVLQAIYESQIRGRIRAFAFHPSANFVVQSVFVNAKSQRQLKSMIEETAPIFGDLLFNHRPGVVRALVDSCIRLGAAYIEIINALYGGLGTKTLEERRELINLLAFLMPYKTFINSDYDRLKFNIQGSLIIQSILQFPGDSNEPVLESFFSQNPQTIFLWCQDPSGSRIIESIFTSPHVSPKTKKKAMEHFGGRYAELAMDKYGSRIFEKYWAIADIDTKEIIIQALVKSETQLQDNHSGRFVLRNCRVEQYKRRASEWRERERGLERKKLMFEDILGKKIVTGDVRPAAALSGYHKSSNDVKPDSFKKKQSNKTSEVDEIDSLFEKSRIHTAPKDLNDTKQAEEATSAESMLSALADSKGDKSLEAVMSAISGTKRKGKSKSKKDKTEEKEESPKKKSKRAKEEDRKKRRAFVG</sequence>
<dbReference type="Gene3D" id="1.25.10.10">
    <property type="entry name" value="Leucine-rich Repeat Variant"/>
    <property type="match status" value="3"/>
</dbReference>
<dbReference type="PROSITE" id="PS50302">
    <property type="entry name" value="PUM"/>
    <property type="match status" value="1"/>
</dbReference>
<dbReference type="GO" id="GO:0030688">
    <property type="term" value="C:preribosome, small subunit precursor"/>
    <property type="evidence" value="ECO:0007669"/>
    <property type="project" value="TreeGrafter"/>
</dbReference>
<dbReference type="PANTHER" id="PTHR13102:SF0">
    <property type="entry name" value="NUCLEOLAR PROTEIN 9"/>
    <property type="match status" value="1"/>
</dbReference>
<keyword evidence="2" id="KW-0677">Repeat</keyword>
<dbReference type="GO" id="GO:0000056">
    <property type="term" value="P:ribosomal small subunit export from nucleus"/>
    <property type="evidence" value="ECO:0007669"/>
    <property type="project" value="TreeGrafter"/>
</dbReference>
<dbReference type="GO" id="GO:0000480">
    <property type="term" value="P:endonucleolytic cleavage in 5'-ETS of tricistronic rRNA transcript (SSU-rRNA, 5.8S rRNA, LSU-rRNA)"/>
    <property type="evidence" value="ECO:0007669"/>
    <property type="project" value="TreeGrafter"/>
</dbReference>
<dbReference type="InterPro" id="IPR001313">
    <property type="entry name" value="Pumilio_RNA-bd_rpt"/>
</dbReference>
<dbReference type="InterPro" id="IPR040000">
    <property type="entry name" value="NOP9"/>
</dbReference>